<dbReference type="AlphaFoldDB" id="A0A934J125"/>
<dbReference type="GO" id="GO:0043565">
    <property type="term" value="F:sequence-specific DNA binding"/>
    <property type="evidence" value="ECO:0007669"/>
    <property type="project" value="InterPro"/>
</dbReference>
<dbReference type="InterPro" id="IPR051552">
    <property type="entry name" value="HptR"/>
</dbReference>
<dbReference type="PROSITE" id="PS50110">
    <property type="entry name" value="RESPONSE_REGULATORY"/>
    <property type="match status" value="1"/>
</dbReference>
<keyword evidence="9" id="KW-0175">Coiled coil</keyword>
<dbReference type="SUPFAM" id="SSF52172">
    <property type="entry name" value="CheY-like"/>
    <property type="match status" value="1"/>
</dbReference>
<accession>A0A934J125</accession>
<evidence type="ECO:0000313" key="13">
    <source>
        <dbReference type="Proteomes" id="UP000640274"/>
    </source>
</evidence>
<dbReference type="GO" id="GO:0000160">
    <property type="term" value="P:phosphorelay signal transduction system"/>
    <property type="evidence" value="ECO:0007669"/>
    <property type="project" value="UniProtKB-KW"/>
</dbReference>
<dbReference type="Gene3D" id="3.40.50.2300">
    <property type="match status" value="1"/>
</dbReference>
<proteinExistence type="predicted"/>
<keyword evidence="6" id="KW-0238">DNA-binding</keyword>
<feature type="modified residue" description="4-aspartylphosphate" evidence="8">
    <location>
        <position position="63"/>
    </location>
</feature>
<dbReference type="InterPro" id="IPR011006">
    <property type="entry name" value="CheY-like_superfamily"/>
</dbReference>
<comment type="subcellular location">
    <subcellularLocation>
        <location evidence="1">Cytoplasm</location>
    </subcellularLocation>
</comment>
<dbReference type="CDD" id="cd17536">
    <property type="entry name" value="REC_YesN-like"/>
    <property type="match status" value="1"/>
</dbReference>
<dbReference type="Gene3D" id="1.10.10.60">
    <property type="entry name" value="Homeodomain-like"/>
    <property type="match status" value="2"/>
</dbReference>
<gene>
    <name evidence="12" type="ORF">JFN88_16740</name>
</gene>
<dbReference type="SMART" id="SM00448">
    <property type="entry name" value="REC"/>
    <property type="match status" value="1"/>
</dbReference>
<feature type="domain" description="HTH araC/xylS-type" evidence="10">
    <location>
        <begin position="440"/>
        <end position="539"/>
    </location>
</feature>
<feature type="domain" description="Response regulatory" evidence="11">
    <location>
        <begin position="11"/>
        <end position="128"/>
    </location>
</feature>
<evidence type="ECO:0000256" key="1">
    <source>
        <dbReference type="ARBA" id="ARBA00004496"/>
    </source>
</evidence>
<dbReference type="PANTHER" id="PTHR42713:SF3">
    <property type="entry name" value="TRANSCRIPTIONAL REGULATORY PROTEIN HPTR"/>
    <property type="match status" value="1"/>
</dbReference>
<evidence type="ECO:0000256" key="6">
    <source>
        <dbReference type="ARBA" id="ARBA00023125"/>
    </source>
</evidence>
<evidence type="ECO:0000256" key="8">
    <source>
        <dbReference type="PROSITE-ProRule" id="PRU00169"/>
    </source>
</evidence>
<feature type="coiled-coil region" evidence="9">
    <location>
        <begin position="122"/>
        <end position="158"/>
    </location>
</feature>
<keyword evidence="3 8" id="KW-0597">Phosphoprotein</keyword>
<evidence type="ECO:0000259" key="10">
    <source>
        <dbReference type="PROSITE" id="PS01124"/>
    </source>
</evidence>
<dbReference type="GO" id="GO:0003700">
    <property type="term" value="F:DNA-binding transcription factor activity"/>
    <property type="evidence" value="ECO:0007669"/>
    <property type="project" value="InterPro"/>
</dbReference>
<dbReference type="InterPro" id="IPR018060">
    <property type="entry name" value="HTH_AraC"/>
</dbReference>
<dbReference type="SUPFAM" id="SSF46689">
    <property type="entry name" value="Homeodomain-like"/>
    <property type="match status" value="1"/>
</dbReference>
<evidence type="ECO:0000256" key="7">
    <source>
        <dbReference type="ARBA" id="ARBA00023163"/>
    </source>
</evidence>
<dbReference type="Pfam" id="PF12833">
    <property type="entry name" value="HTH_18"/>
    <property type="match status" value="1"/>
</dbReference>
<evidence type="ECO:0000256" key="5">
    <source>
        <dbReference type="ARBA" id="ARBA00023015"/>
    </source>
</evidence>
<dbReference type="InterPro" id="IPR001789">
    <property type="entry name" value="Sig_transdc_resp-reg_receiver"/>
</dbReference>
<dbReference type="Proteomes" id="UP000640274">
    <property type="component" value="Unassembled WGS sequence"/>
</dbReference>
<dbReference type="Pfam" id="PF00072">
    <property type="entry name" value="Response_reg"/>
    <property type="match status" value="1"/>
</dbReference>
<dbReference type="GO" id="GO:0005737">
    <property type="term" value="C:cytoplasm"/>
    <property type="evidence" value="ECO:0007669"/>
    <property type="project" value="UniProtKB-SubCell"/>
</dbReference>
<dbReference type="EMBL" id="JAELUP010000097">
    <property type="protein sequence ID" value="MBJ6362867.1"/>
    <property type="molecule type" value="Genomic_DNA"/>
</dbReference>
<evidence type="ECO:0000256" key="2">
    <source>
        <dbReference type="ARBA" id="ARBA00022490"/>
    </source>
</evidence>
<keyword evidence="7" id="KW-0804">Transcription</keyword>
<organism evidence="12 13">
    <name type="scientific">Paenibacillus roseus</name>
    <dbReference type="NCBI Taxonomy" id="2798579"/>
    <lineage>
        <taxon>Bacteria</taxon>
        <taxon>Bacillati</taxon>
        <taxon>Bacillota</taxon>
        <taxon>Bacilli</taxon>
        <taxon>Bacillales</taxon>
        <taxon>Paenibacillaceae</taxon>
        <taxon>Paenibacillus</taxon>
    </lineage>
</organism>
<dbReference type="SMART" id="SM00342">
    <property type="entry name" value="HTH_ARAC"/>
    <property type="match status" value="1"/>
</dbReference>
<evidence type="ECO:0000256" key="9">
    <source>
        <dbReference type="SAM" id="Coils"/>
    </source>
</evidence>
<keyword evidence="4" id="KW-0902">Two-component regulatory system</keyword>
<evidence type="ECO:0000256" key="4">
    <source>
        <dbReference type="ARBA" id="ARBA00023012"/>
    </source>
</evidence>
<evidence type="ECO:0000313" key="12">
    <source>
        <dbReference type="EMBL" id="MBJ6362867.1"/>
    </source>
</evidence>
<sequence length="541" mass="61466">MIEAHSASMIRLMLVDDEFLIRELLKRRINWAQLGMEIVCEAASAHEALELVEQFEPDIIVTDICMPVMDGIELSRQILKKRPGMQIVVLTGHEEFEYAKRSINAGIADFLLKPINANEIERVALKIKAKLLEERNQRHELEALKQRLEVNLPFLREKFLHELIHQELELDDIQEALSYYGLNIHRDEANYQIAILESEFDHTAEANGEEAKLLLGMQCKAVICDYFHGRGSVHLFSEYDKRIVLLSNDAEVSLSECCEVIQSELIERFSCVVNIGIGTAVHELKYLQRSYNEASEALDYKIIVGKNQVVCYDELVFLAGGHAPMQPKGLDQLKFYIKTGLLEKADLLIEDLFTNVGPLQSGTLDAIRLLALDAVTAGLHALHELGIESSDGWIEQVQPFNSILKLDTLPAIKTYLKDFSLSMITYINGLNTKKVNLVVQQIKEYIQQYAEDASLSSSGIAKTFYLNQSHLSRLFKLETGQTVIEYMTRIRMEKAIELLKSTDLKVYQIGERVGIPDPHYFSIVFKKVTGKSVNNYRKTSL</sequence>
<reference evidence="12" key="1">
    <citation type="submission" date="2020-12" db="EMBL/GenBank/DDBJ databases">
        <authorList>
            <person name="Huq M.A."/>
        </authorList>
    </citation>
    <scope>NUCLEOTIDE SEQUENCE</scope>
    <source>
        <strain evidence="12">MAHUQ-46</strain>
    </source>
</reference>
<dbReference type="InterPro" id="IPR009057">
    <property type="entry name" value="Homeodomain-like_sf"/>
</dbReference>
<keyword evidence="2" id="KW-0963">Cytoplasm</keyword>
<comment type="caution">
    <text evidence="12">The sequence shown here is derived from an EMBL/GenBank/DDBJ whole genome shotgun (WGS) entry which is preliminary data.</text>
</comment>
<dbReference type="PROSITE" id="PS01124">
    <property type="entry name" value="HTH_ARAC_FAMILY_2"/>
    <property type="match status" value="1"/>
</dbReference>
<dbReference type="RefSeq" id="WP_199020432.1">
    <property type="nucleotide sequence ID" value="NZ_JAELUP010000097.1"/>
</dbReference>
<dbReference type="Pfam" id="PF17853">
    <property type="entry name" value="GGDEF_2"/>
    <property type="match status" value="1"/>
</dbReference>
<name>A0A934J125_9BACL</name>
<protein>
    <submittedName>
        <fullName evidence="12">Response regulator</fullName>
    </submittedName>
</protein>
<evidence type="ECO:0000259" key="11">
    <source>
        <dbReference type="PROSITE" id="PS50110"/>
    </source>
</evidence>
<dbReference type="PANTHER" id="PTHR42713">
    <property type="entry name" value="HISTIDINE KINASE-RELATED"/>
    <property type="match status" value="1"/>
</dbReference>
<evidence type="ECO:0000256" key="3">
    <source>
        <dbReference type="ARBA" id="ARBA00022553"/>
    </source>
</evidence>
<dbReference type="InterPro" id="IPR041522">
    <property type="entry name" value="CdaR_GGDEF"/>
</dbReference>
<keyword evidence="5" id="KW-0805">Transcription regulation</keyword>
<keyword evidence="13" id="KW-1185">Reference proteome</keyword>